<comment type="catalytic activity">
    <reaction evidence="3">
        <text>D-mannitol 1-phosphate + NAD(+) = beta-D-fructose 6-phosphate + NADH + H(+)</text>
        <dbReference type="Rhea" id="RHEA:19661"/>
        <dbReference type="ChEBI" id="CHEBI:15378"/>
        <dbReference type="ChEBI" id="CHEBI:57540"/>
        <dbReference type="ChEBI" id="CHEBI:57634"/>
        <dbReference type="ChEBI" id="CHEBI:57945"/>
        <dbReference type="ChEBI" id="CHEBI:61381"/>
        <dbReference type="EC" id="1.1.1.17"/>
    </reaction>
</comment>
<dbReference type="Gene3D" id="1.10.1040.10">
    <property type="entry name" value="N-(1-d-carboxylethyl)-l-norvaline Dehydrogenase, domain 2"/>
    <property type="match status" value="1"/>
</dbReference>
<dbReference type="InterPro" id="IPR013328">
    <property type="entry name" value="6PGD_dom2"/>
</dbReference>
<organism evidence="6 7">
    <name type="scientific">Lentibacillus kapialis</name>
    <dbReference type="NCBI Taxonomy" id="340214"/>
    <lineage>
        <taxon>Bacteria</taxon>
        <taxon>Bacillati</taxon>
        <taxon>Bacillota</taxon>
        <taxon>Bacilli</taxon>
        <taxon>Bacillales</taxon>
        <taxon>Bacillaceae</taxon>
        <taxon>Lentibacillus</taxon>
    </lineage>
</organism>
<name>A0A917PXH4_9BACI</name>
<dbReference type="NCBIfam" id="NF002969">
    <property type="entry name" value="PRK03643.1"/>
    <property type="match status" value="1"/>
</dbReference>
<dbReference type="Pfam" id="PF01232">
    <property type="entry name" value="Mannitol_dh"/>
    <property type="match status" value="1"/>
</dbReference>
<evidence type="ECO:0000256" key="2">
    <source>
        <dbReference type="ARBA" id="ARBA00023027"/>
    </source>
</evidence>
<keyword evidence="2" id="KW-0520">NAD</keyword>
<keyword evidence="7" id="KW-1185">Reference proteome</keyword>
<dbReference type="SUPFAM" id="SSF48179">
    <property type="entry name" value="6-phosphogluconate dehydrogenase C-terminal domain-like"/>
    <property type="match status" value="1"/>
</dbReference>
<protein>
    <submittedName>
        <fullName evidence="6">Altronate oxidoreductase</fullName>
    </submittedName>
</protein>
<dbReference type="SUPFAM" id="SSF51735">
    <property type="entry name" value="NAD(P)-binding Rossmann-fold domains"/>
    <property type="match status" value="1"/>
</dbReference>
<evidence type="ECO:0000256" key="3">
    <source>
        <dbReference type="ARBA" id="ARBA00048615"/>
    </source>
</evidence>
<dbReference type="AlphaFoldDB" id="A0A917PXH4"/>
<evidence type="ECO:0000313" key="6">
    <source>
        <dbReference type="EMBL" id="GGJ99096.1"/>
    </source>
</evidence>
<feature type="domain" description="Mannitol dehydrogenase C-terminal" evidence="5">
    <location>
        <begin position="284"/>
        <end position="423"/>
    </location>
</feature>
<dbReference type="GO" id="GO:0005829">
    <property type="term" value="C:cytosol"/>
    <property type="evidence" value="ECO:0007669"/>
    <property type="project" value="TreeGrafter"/>
</dbReference>
<dbReference type="InterPro" id="IPR036291">
    <property type="entry name" value="NAD(P)-bd_dom_sf"/>
</dbReference>
<dbReference type="PANTHER" id="PTHR30524">
    <property type="entry name" value="MANNITOL-1-PHOSPHATE 5-DEHYDROGENASE"/>
    <property type="match status" value="1"/>
</dbReference>
<keyword evidence="1" id="KW-0560">Oxidoreductase</keyword>
<dbReference type="RefSeq" id="WP_188633115.1">
    <property type="nucleotide sequence ID" value="NZ_BMNQ01000031.1"/>
</dbReference>
<comment type="caution">
    <text evidence="6">The sequence shown here is derived from an EMBL/GenBank/DDBJ whole genome shotgun (WGS) entry which is preliminary data.</text>
</comment>
<reference evidence="6" key="2">
    <citation type="submission" date="2020-09" db="EMBL/GenBank/DDBJ databases">
        <authorList>
            <person name="Sun Q."/>
            <person name="Ohkuma M."/>
        </authorList>
    </citation>
    <scope>NUCLEOTIDE SEQUENCE</scope>
    <source>
        <strain evidence="6">JCM 12580</strain>
    </source>
</reference>
<dbReference type="Proteomes" id="UP000658382">
    <property type="component" value="Unassembled WGS sequence"/>
</dbReference>
<dbReference type="Pfam" id="PF08125">
    <property type="entry name" value="Mannitol_dh_C"/>
    <property type="match status" value="1"/>
</dbReference>
<proteinExistence type="predicted"/>
<feature type="domain" description="Mannitol dehydrogenase N-terminal" evidence="4">
    <location>
        <begin position="27"/>
        <end position="271"/>
    </location>
</feature>
<dbReference type="PANTHER" id="PTHR30524:SF0">
    <property type="entry name" value="ALTRONATE OXIDOREDUCTASE-RELATED"/>
    <property type="match status" value="1"/>
</dbReference>
<sequence>MTEKLSYLNTETYKQLGQANLLNDYPERIIQIGDGNFIRGFVDWMIFEMNKKSDFGGKVASIQATPRGRTVPKLNRQNELFTLILRGIENGETVKRKQVINSINRAINPYTNWHDVMKLAEQQEIEFLFSNTTEAGIRYEKEAYPEDVSPLSFPGKVVALIYHRYVHFNGDKDKGLIILPCELIENNGEELKRICLKVIEDWNLSKSFVQWIDESCVFCNTLVDRIVPGYPKEEDQQLFNLLGYYDELLTVAEPYHLFVIEGPASVESKLPFKQAGLNVHFDKISSYRELKIKLLNGPHTMLATMGLLSGIETVREGIEDSLLFSFINNALIEEIIPTIPSNEKEKARTYIIQTFDRFANPFLNHRLINISLNSYAKFKARIWPSIYEYRSKIGENPKRLTFALAALLYFFKDEQTKYEIKDDTHVIDKFRHFYSEFDNTKGSLIAFIRDLIDEDFSLNDEELSDLYEAIADYFLRIDKEGIKPALLNLEKGD</sequence>
<dbReference type="GO" id="GO:0019592">
    <property type="term" value="P:mannitol catabolic process"/>
    <property type="evidence" value="ECO:0007669"/>
    <property type="project" value="TreeGrafter"/>
</dbReference>
<gene>
    <name evidence="6" type="primary">uxaB</name>
    <name evidence="6" type="ORF">GCM10007063_21640</name>
</gene>
<dbReference type="InterPro" id="IPR013118">
    <property type="entry name" value="Mannitol_DH_C"/>
</dbReference>
<evidence type="ECO:0000313" key="7">
    <source>
        <dbReference type="Proteomes" id="UP000658382"/>
    </source>
</evidence>
<dbReference type="PRINTS" id="PR00084">
    <property type="entry name" value="MTLDHDRGNASE"/>
</dbReference>
<dbReference type="InterPro" id="IPR008927">
    <property type="entry name" value="6-PGluconate_DH-like_C_sf"/>
</dbReference>
<evidence type="ECO:0000259" key="4">
    <source>
        <dbReference type="Pfam" id="PF01232"/>
    </source>
</evidence>
<evidence type="ECO:0000259" key="5">
    <source>
        <dbReference type="Pfam" id="PF08125"/>
    </source>
</evidence>
<evidence type="ECO:0000256" key="1">
    <source>
        <dbReference type="ARBA" id="ARBA00023002"/>
    </source>
</evidence>
<dbReference type="GO" id="GO:0008926">
    <property type="term" value="F:mannitol-1-phosphate 5-dehydrogenase activity"/>
    <property type="evidence" value="ECO:0007669"/>
    <property type="project" value="UniProtKB-EC"/>
</dbReference>
<dbReference type="InterPro" id="IPR000669">
    <property type="entry name" value="Mannitol_DH"/>
</dbReference>
<dbReference type="Gene3D" id="3.40.50.720">
    <property type="entry name" value="NAD(P)-binding Rossmann-like Domain"/>
    <property type="match status" value="1"/>
</dbReference>
<dbReference type="EMBL" id="BMNQ01000031">
    <property type="protein sequence ID" value="GGJ99096.1"/>
    <property type="molecule type" value="Genomic_DNA"/>
</dbReference>
<accession>A0A917PXH4</accession>
<reference evidence="6" key="1">
    <citation type="journal article" date="2014" name="Int. J. Syst. Evol. Microbiol.">
        <title>Complete genome sequence of Corynebacterium casei LMG S-19264T (=DSM 44701T), isolated from a smear-ripened cheese.</title>
        <authorList>
            <consortium name="US DOE Joint Genome Institute (JGI-PGF)"/>
            <person name="Walter F."/>
            <person name="Albersmeier A."/>
            <person name="Kalinowski J."/>
            <person name="Ruckert C."/>
        </authorList>
    </citation>
    <scope>NUCLEOTIDE SEQUENCE</scope>
    <source>
        <strain evidence="6">JCM 12580</strain>
    </source>
</reference>
<dbReference type="InterPro" id="IPR013131">
    <property type="entry name" value="Mannitol_DH_N"/>
</dbReference>